<protein>
    <recommendedName>
        <fullName evidence="4">Flp pilus-assembly TadE/G-like</fullName>
    </recommendedName>
</protein>
<reference evidence="3" key="1">
    <citation type="submission" date="2016-10" db="EMBL/GenBank/DDBJ databases">
        <authorList>
            <person name="Varghese N."/>
            <person name="Submissions S."/>
        </authorList>
    </citation>
    <scope>NUCLEOTIDE SEQUENCE [LARGE SCALE GENOMIC DNA]</scope>
    <source>
        <strain evidence="3">OK042</strain>
    </source>
</reference>
<organism evidence="2 3">
    <name type="scientific">Brevibacillus centrosporus</name>
    <dbReference type="NCBI Taxonomy" id="54910"/>
    <lineage>
        <taxon>Bacteria</taxon>
        <taxon>Bacillati</taxon>
        <taxon>Bacillota</taxon>
        <taxon>Bacilli</taxon>
        <taxon>Bacillales</taxon>
        <taxon>Paenibacillaceae</taxon>
        <taxon>Brevibacillus</taxon>
    </lineage>
</organism>
<accession>A0A1I4E8A8</accession>
<feature type="transmembrane region" description="Helical" evidence="1">
    <location>
        <begin position="20"/>
        <end position="38"/>
    </location>
</feature>
<proteinExistence type="predicted"/>
<evidence type="ECO:0000313" key="3">
    <source>
        <dbReference type="Proteomes" id="UP000198915"/>
    </source>
</evidence>
<dbReference type="EMBL" id="FORT01000029">
    <property type="protein sequence ID" value="SFL01513.1"/>
    <property type="molecule type" value="Genomic_DNA"/>
</dbReference>
<keyword evidence="1" id="KW-0812">Transmembrane</keyword>
<keyword evidence="1" id="KW-1133">Transmembrane helix</keyword>
<gene>
    <name evidence="2" type="ORF">SAMN05518846_12942</name>
</gene>
<evidence type="ECO:0008006" key="4">
    <source>
        <dbReference type="Google" id="ProtNLM"/>
    </source>
</evidence>
<dbReference type="AlphaFoldDB" id="A0A1I4E8A8"/>
<sequence>MRRLSQVRSKLADERGATLLTMIFFLFCLGGLLSLVLFQEQTHFLKMNVQQTADLISKGARAAGKWEYVDAEGNRQTRLFATKEEAIRSEAEIIRGAREEAEILWNDNRASLERGKLDDAHVVHQKGEKQHLYKQGIYYIWIGVETRLPSFTEDHQVKLERVSQSGTYD</sequence>
<name>A0A1I4E8A8_9BACL</name>
<dbReference type="Proteomes" id="UP000198915">
    <property type="component" value="Unassembled WGS sequence"/>
</dbReference>
<dbReference type="RefSeq" id="WP_092277439.1">
    <property type="nucleotide sequence ID" value="NZ_CP176856.1"/>
</dbReference>
<evidence type="ECO:0000313" key="2">
    <source>
        <dbReference type="EMBL" id="SFL01513.1"/>
    </source>
</evidence>
<keyword evidence="1" id="KW-0472">Membrane</keyword>
<keyword evidence="3" id="KW-1185">Reference proteome</keyword>
<dbReference type="STRING" id="1884381.SAMN05518846_12942"/>
<dbReference type="GeneID" id="301128220"/>
<evidence type="ECO:0000256" key="1">
    <source>
        <dbReference type="SAM" id="Phobius"/>
    </source>
</evidence>